<proteinExistence type="predicted"/>
<accession>A0AAN9TVR5</accession>
<sequence>MNTIDHNHPEPTAQVPLLDGIRLKLVAALKNKQSYYDLSLLFPDIVREAKKMPPWMYGFRKRNMTAEYLSVKGVKDPSIWEILHTIPPDVLTSVALGTVAFDMQRYGERPKTTGRIKFIESDEKIIHVEELIRSLQRRLDRSLALDPTGRTPLIQTPIYIGCSGTLETRMPKHGIDTNLSQSNSSYAFTVSVMRMLGYEPSSTVMCVTRLWKPQQLPKAEVLIAAFANSYITQDGFNRIECGDSSGSTLQKSEAVLQAQSSEAEEYIAARCPFMLDNLTASLDAIESKLDFLVGCDSLSLLYDPPGNTFQDELDTLVDDHNALILVVQQIDILLTRSLKINIEKAEEEKQALDDDIELIRLLKTLGVSSE</sequence>
<evidence type="ECO:0000313" key="3">
    <source>
        <dbReference type="Proteomes" id="UP001320245"/>
    </source>
</evidence>
<keyword evidence="1" id="KW-0175">Coiled coil</keyword>
<evidence type="ECO:0000313" key="2">
    <source>
        <dbReference type="EMBL" id="KAK7729800.1"/>
    </source>
</evidence>
<dbReference type="Proteomes" id="UP001320245">
    <property type="component" value="Unassembled WGS sequence"/>
</dbReference>
<keyword evidence="3" id="KW-1185">Reference proteome</keyword>
<dbReference type="AlphaFoldDB" id="A0AAN9TVR5"/>
<reference evidence="2 3" key="1">
    <citation type="journal article" date="2023" name="PLoS ONE">
        <title>Cytospora paraplurivora sp. nov. isolated from orchards with fruit tree decline syndrome in Ontario, Canada.</title>
        <authorList>
            <person name="Ilyukhin E."/>
            <person name="Nguyen H.D.T."/>
            <person name="Castle A.J."/>
            <person name="Ellouze W."/>
        </authorList>
    </citation>
    <scope>NUCLEOTIDE SEQUENCE [LARGE SCALE GENOMIC DNA]</scope>
    <source>
        <strain evidence="2 3">FDS-564</strain>
    </source>
</reference>
<protein>
    <submittedName>
        <fullName evidence="2">Uncharacterized protein</fullName>
    </submittedName>
</protein>
<comment type="caution">
    <text evidence="2">The sequence shown here is derived from an EMBL/GenBank/DDBJ whole genome shotgun (WGS) entry which is preliminary data.</text>
</comment>
<dbReference type="EMBL" id="JAJSPL020000067">
    <property type="protein sequence ID" value="KAK7729800.1"/>
    <property type="molecule type" value="Genomic_DNA"/>
</dbReference>
<evidence type="ECO:0000256" key="1">
    <source>
        <dbReference type="SAM" id="Coils"/>
    </source>
</evidence>
<gene>
    <name evidence="2" type="ORF">SLS53_009168</name>
</gene>
<organism evidence="2 3">
    <name type="scientific">Cytospora paraplurivora</name>
    <dbReference type="NCBI Taxonomy" id="2898453"/>
    <lineage>
        <taxon>Eukaryota</taxon>
        <taxon>Fungi</taxon>
        <taxon>Dikarya</taxon>
        <taxon>Ascomycota</taxon>
        <taxon>Pezizomycotina</taxon>
        <taxon>Sordariomycetes</taxon>
        <taxon>Sordariomycetidae</taxon>
        <taxon>Diaporthales</taxon>
        <taxon>Cytosporaceae</taxon>
        <taxon>Cytospora</taxon>
    </lineage>
</organism>
<feature type="coiled-coil region" evidence="1">
    <location>
        <begin position="335"/>
        <end position="362"/>
    </location>
</feature>
<name>A0AAN9TVR5_9PEZI</name>